<feature type="transmembrane region" description="Helical" evidence="2">
    <location>
        <begin position="59"/>
        <end position="77"/>
    </location>
</feature>
<organism evidence="3 4">
    <name type="scientific">Cocleimonas flava</name>
    <dbReference type="NCBI Taxonomy" id="634765"/>
    <lineage>
        <taxon>Bacteria</taxon>
        <taxon>Pseudomonadati</taxon>
        <taxon>Pseudomonadota</taxon>
        <taxon>Gammaproteobacteria</taxon>
        <taxon>Thiotrichales</taxon>
        <taxon>Thiotrichaceae</taxon>
        <taxon>Cocleimonas</taxon>
    </lineage>
</organism>
<gene>
    <name evidence="3" type="ORF">EV695_3426</name>
</gene>
<evidence type="ECO:0000313" key="3">
    <source>
        <dbReference type="EMBL" id="TCJ82694.1"/>
    </source>
</evidence>
<keyword evidence="4" id="KW-1185">Reference proteome</keyword>
<evidence type="ECO:0000313" key="4">
    <source>
        <dbReference type="Proteomes" id="UP000294887"/>
    </source>
</evidence>
<reference evidence="3 4" key="1">
    <citation type="submission" date="2019-03" db="EMBL/GenBank/DDBJ databases">
        <title>Genomic Encyclopedia of Type Strains, Phase IV (KMG-IV): sequencing the most valuable type-strain genomes for metagenomic binning, comparative biology and taxonomic classification.</title>
        <authorList>
            <person name="Goeker M."/>
        </authorList>
    </citation>
    <scope>NUCLEOTIDE SEQUENCE [LARGE SCALE GENOMIC DNA]</scope>
    <source>
        <strain evidence="3 4">DSM 24830</strain>
    </source>
</reference>
<accession>A0A4R1ESF8</accession>
<evidence type="ECO:0000256" key="2">
    <source>
        <dbReference type="SAM" id="Phobius"/>
    </source>
</evidence>
<proteinExistence type="predicted"/>
<keyword evidence="2" id="KW-0472">Membrane</keyword>
<dbReference type="EMBL" id="SMFQ01000005">
    <property type="protein sequence ID" value="TCJ82694.1"/>
    <property type="molecule type" value="Genomic_DNA"/>
</dbReference>
<dbReference type="RefSeq" id="WP_207907140.1">
    <property type="nucleotide sequence ID" value="NZ_BAAAFU010000007.1"/>
</dbReference>
<feature type="transmembrane region" description="Helical" evidence="2">
    <location>
        <begin position="245"/>
        <end position="263"/>
    </location>
</feature>
<keyword evidence="2" id="KW-0812">Transmembrane</keyword>
<keyword evidence="2" id="KW-1133">Transmembrane helix</keyword>
<evidence type="ECO:0000256" key="1">
    <source>
        <dbReference type="SAM" id="MobiDB-lite"/>
    </source>
</evidence>
<name>A0A4R1ESF8_9GAMM</name>
<sequence length="354" mass="38781">MLDFKIKDVFSALWKTKSFMLFRFLIYFGITIAYVIATGAGAGVGSLIGKVAGESEAGAFYGIIGGFGLVTGILFYVREYLLYMVKAGHIAVILKYLDKEEIPSGKGQISYAQAIVKDRFKEASVLFAVDQVIKKVVKFITSLFEGILSFLPFIPQPIVKFVNAIVKNSTTYVDEIILAYNIKNEIDNPWEGSKQAVVLYAQNYKVFLKNAVFVTVISWILTALVMLLTFGPIALLLQLTGQVGGMWPLMIAIVASISIKAALIDPFAMTALMQVFFKVTQDQQPNPEWEGKLEQGSKKFREMKEKAMSWVSTNTGAGSADVGNTGSGNTSFDNNGVVDDDSPTVRFKTTTGQG</sequence>
<feature type="compositionally biased region" description="Polar residues" evidence="1">
    <location>
        <begin position="314"/>
        <end position="334"/>
    </location>
</feature>
<feature type="transmembrane region" description="Helical" evidence="2">
    <location>
        <begin position="21"/>
        <end position="47"/>
    </location>
</feature>
<protein>
    <submittedName>
        <fullName evidence="3">Uncharacterized protein</fullName>
    </submittedName>
</protein>
<comment type="caution">
    <text evidence="3">The sequence shown here is derived from an EMBL/GenBank/DDBJ whole genome shotgun (WGS) entry which is preliminary data.</text>
</comment>
<feature type="transmembrane region" description="Helical" evidence="2">
    <location>
        <begin position="211"/>
        <end position="239"/>
    </location>
</feature>
<feature type="region of interest" description="Disordered" evidence="1">
    <location>
        <begin position="314"/>
        <end position="354"/>
    </location>
</feature>
<dbReference type="AlphaFoldDB" id="A0A4R1ESF8"/>
<dbReference type="Proteomes" id="UP000294887">
    <property type="component" value="Unassembled WGS sequence"/>
</dbReference>